<protein>
    <recommendedName>
        <fullName evidence="1">ESAT-6-like protein</fullName>
    </recommendedName>
</protein>
<dbReference type="Pfam" id="PF06013">
    <property type="entry name" value="WXG100"/>
    <property type="match status" value="1"/>
</dbReference>
<name>A0A9D1URY2_9CORY</name>
<dbReference type="InterPro" id="IPR010310">
    <property type="entry name" value="T7SS_ESAT-6-like"/>
</dbReference>
<evidence type="ECO:0000256" key="1">
    <source>
        <dbReference type="RuleBase" id="RU362001"/>
    </source>
</evidence>
<comment type="similarity">
    <text evidence="1">Belongs to the WXG100 family.</text>
</comment>
<gene>
    <name evidence="2" type="ORF">H9867_08555</name>
</gene>
<dbReference type="SUPFAM" id="SSF140453">
    <property type="entry name" value="EsxAB dimer-like"/>
    <property type="match status" value="1"/>
</dbReference>
<dbReference type="EMBL" id="DXFZ01000104">
    <property type="protein sequence ID" value="HIW96510.1"/>
    <property type="molecule type" value="Genomic_DNA"/>
</dbReference>
<comment type="caution">
    <text evidence="2">The sequence shown here is derived from an EMBL/GenBank/DDBJ whole genome shotgun (WGS) entry which is preliminary data.</text>
</comment>
<dbReference type="Proteomes" id="UP000824189">
    <property type="component" value="Unassembled WGS sequence"/>
</dbReference>
<accession>A0A9D1URY2</accession>
<dbReference type="AlphaFoldDB" id="A0A9D1URY2"/>
<evidence type="ECO:0000313" key="2">
    <source>
        <dbReference type="EMBL" id="HIW96510.1"/>
    </source>
</evidence>
<reference evidence="2" key="1">
    <citation type="journal article" date="2021" name="PeerJ">
        <title>Extensive microbial diversity within the chicken gut microbiome revealed by metagenomics and culture.</title>
        <authorList>
            <person name="Gilroy R."/>
            <person name="Ravi A."/>
            <person name="Getino M."/>
            <person name="Pursley I."/>
            <person name="Horton D.L."/>
            <person name="Alikhan N.F."/>
            <person name="Baker D."/>
            <person name="Gharbi K."/>
            <person name="Hall N."/>
            <person name="Watson M."/>
            <person name="Adriaenssens E.M."/>
            <person name="Foster-Nyarko E."/>
            <person name="Jarju S."/>
            <person name="Secka A."/>
            <person name="Antonio M."/>
            <person name="Oren A."/>
            <person name="Chaudhuri R.R."/>
            <person name="La Ragione R."/>
            <person name="Hildebrand F."/>
            <person name="Pallen M.J."/>
        </authorList>
    </citation>
    <scope>NUCLEOTIDE SEQUENCE</scope>
    <source>
        <strain evidence="2">4376</strain>
    </source>
</reference>
<evidence type="ECO:0000313" key="3">
    <source>
        <dbReference type="Proteomes" id="UP000824189"/>
    </source>
</evidence>
<organism evidence="2 3">
    <name type="scientific">Candidatus Corynebacterium gallistercoris</name>
    <dbReference type="NCBI Taxonomy" id="2838530"/>
    <lineage>
        <taxon>Bacteria</taxon>
        <taxon>Bacillati</taxon>
        <taxon>Actinomycetota</taxon>
        <taxon>Actinomycetes</taxon>
        <taxon>Mycobacteriales</taxon>
        <taxon>Corynebacteriaceae</taxon>
        <taxon>Corynebacterium</taxon>
    </lineage>
</organism>
<sequence length="95" mass="10399">MSFRTDVATMNQAANNVDRVNGDVQAELARLRGTVEGMSGAWKGQAQVSFFGLMERWNESARQLNEALMSIADNIRANATAFDQTDIDNAAAFNN</sequence>
<proteinExistence type="inferred from homology"/>
<dbReference type="Gene3D" id="1.10.287.1060">
    <property type="entry name" value="ESAT-6-like"/>
    <property type="match status" value="1"/>
</dbReference>
<dbReference type="NCBIfam" id="TIGR03930">
    <property type="entry name" value="WXG100_ESAT6"/>
    <property type="match status" value="1"/>
</dbReference>
<reference evidence="2" key="2">
    <citation type="submission" date="2021-04" db="EMBL/GenBank/DDBJ databases">
        <authorList>
            <person name="Gilroy R."/>
        </authorList>
    </citation>
    <scope>NUCLEOTIDE SEQUENCE</scope>
    <source>
        <strain evidence="2">4376</strain>
    </source>
</reference>
<dbReference type="InterPro" id="IPR036689">
    <property type="entry name" value="ESAT-6-like_sf"/>
</dbReference>